<dbReference type="EnsemblMetazoa" id="HelroT182366">
    <property type="protein sequence ID" value="HelroP182366"/>
    <property type="gene ID" value="HelroG182366"/>
</dbReference>
<dbReference type="InParanoid" id="T1FI39"/>
<dbReference type="CTD" id="20208488"/>
<feature type="compositionally biased region" description="Low complexity" evidence="1">
    <location>
        <begin position="621"/>
        <end position="633"/>
    </location>
</feature>
<feature type="region of interest" description="Disordered" evidence="1">
    <location>
        <begin position="685"/>
        <end position="745"/>
    </location>
</feature>
<dbReference type="Proteomes" id="UP000015101">
    <property type="component" value="Unassembled WGS sequence"/>
</dbReference>
<dbReference type="EMBL" id="KB097731">
    <property type="protein sequence ID" value="ESN91019.1"/>
    <property type="molecule type" value="Genomic_DNA"/>
</dbReference>
<feature type="compositionally biased region" description="Low complexity" evidence="1">
    <location>
        <begin position="92"/>
        <end position="105"/>
    </location>
</feature>
<reference evidence="2 4" key="2">
    <citation type="journal article" date="2013" name="Nature">
        <title>Insights into bilaterian evolution from three spiralian genomes.</title>
        <authorList>
            <person name="Simakov O."/>
            <person name="Marletaz F."/>
            <person name="Cho S.J."/>
            <person name="Edsinger-Gonzales E."/>
            <person name="Havlak P."/>
            <person name="Hellsten U."/>
            <person name="Kuo D.H."/>
            <person name="Larsson T."/>
            <person name="Lv J."/>
            <person name="Arendt D."/>
            <person name="Savage R."/>
            <person name="Osoegawa K."/>
            <person name="de Jong P."/>
            <person name="Grimwood J."/>
            <person name="Chapman J.A."/>
            <person name="Shapiro H."/>
            <person name="Aerts A."/>
            <person name="Otillar R.P."/>
            <person name="Terry A.Y."/>
            <person name="Boore J.L."/>
            <person name="Grigoriev I.V."/>
            <person name="Lindberg D.R."/>
            <person name="Seaver E.C."/>
            <person name="Weisblat D.A."/>
            <person name="Putnam N.H."/>
            <person name="Rokhsar D.S."/>
        </authorList>
    </citation>
    <scope>NUCLEOTIDE SEQUENCE</scope>
</reference>
<feature type="region of interest" description="Disordered" evidence="1">
    <location>
        <begin position="538"/>
        <end position="582"/>
    </location>
</feature>
<proteinExistence type="predicted"/>
<feature type="region of interest" description="Disordered" evidence="1">
    <location>
        <begin position="72"/>
        <end position="111"/>
    </location>
</feature>
<dbReference type="EMBL" id="AMQM01008165">
    <property type="status" value="NOT_ANNOTATED_CDS"/>
    <property type="molecule type" value="Genomic_DNA"/>
</dbReference>
<dbReference type="AlphaFoldDB" id="T1FI39"/>
<keyword evidence="4" id="KW-1185">Reference proteome</keyword>
<organism evidence="3 4">
    <name type="scientific">Helobdella robusta</name>
    <name type="common">Californian leech</name>
    <dbReference type="NCBI Taxonomy" id="6412"/>
    <lineage>
        <taxon>Eukaryota</taxon>
        <taxon>Metazoa</taxon>
        <taxon>Spiralia</taxon>
        <taxon>Lophotrochozoa</taxon>
        <taxon>Annelida</taxon>
        <taxon>Clitellata</taxon>
        <taxon>Hirudinea</taxon>
        <taxon>Rhynchobdellida</taxon>
        <taxon>Glossiphoniidae</taxon>
        <taxon>Helobdella</taxon>
    </lineage>
</organism>
<feature type="compositionally biased region" description="Polar residues" evidence="1">
    <location>
        <begin position="549"/>
        <end position="560"/>
    </location>
</feature>
<evidence type="ECO:0000313" key="3">
    <source>
        <dbReference type="EnsemblMetazoa" id="HelroP182366"/>
    </source>
</evidence>
<reference evidence="4" key="1">
    <citation type="submission" date="2012-12" db="EMBL/GenBank/DDBJ databases">
        <authorList>
            <person name="Hellsten U."/>
            <person name="Grimwood J."/>
            <person name="Chapman J.A."/>
            <person name="Shapiro H."/>
            <person name="Aerts A."/>
            <person name="Otillar R.P."/>
            <person name="Terry A.Y."/>
            <person name="Boore J.L."/>
            <person name="Simakov O."/>
            <person name="Marletaz F."/>
            <person name="Cho S.-J."/>
            <person name="Edsinger-Gonzales E."/>
            <person name="Havlak P."/>
            <person name="Kuo D.-H."/>
            <person name="Larsson T."/>
            <person name="Lv J."/>
            <person name="Arendt D."/>
            <person name="Savage R."/>
            <person name="Osoegawa K."/>
            <person name="de Jong P."/>
            <person name="Lindberg D.R."/>
            <person name="Seaver E.C."/>
            <person name="Weisblat D.A."/>
            <person name="Putnam N.H."/>
            <person name="Grigoriev I.V."/>
            <person name="Rokhsar D.S."/>
        </authorList>
    </citation>
    <scope>NUCLEOTIDE SEQUENCE</scope>
</reference>
<name>T1FI39_HELRO</name>
<reference evidence="3" key="3">
    <citation type="submission" date="2015-06" db="UniProtKB">
        <authorList>
            <consortium name="EnsemblMetazoa"/>
        </authorList>
    </citation>
    <scope>IDENTIFICATION</scope>
</reference>
<accession>T1FI39</accession>
<protein>
    <submittedName>
        <fullName evidence="2 3">Uncharacterized protein</fullName>
    </submittedName>
</protein>
<dbReference type="GeneID" id="20208488"/>
<evidence type="ECO:0000313" key="2">
    <source>
        <dbReference type="EMBL" id="ESN91019.1"/>
    </source>
</evidence>
<sequence length="745" mass="82267">MSLITSKQLIDALVVVKSEQSKDECHNNLTMSLEKAKGRKYEKITTVSLVEINENGVIKKIMFPAPAGAVSDVTNIPNATTSRAKSSRSRTKASQSASKTSNQSNMSCNTTPLLSIAPNPSLVQNFAILPRASNQPPQNVVNVPLQMNQTNPVNNKPLILNNMSNSSGLQSPQTIIVRNSQPNSCNFNMNNNTNQMMMQQSQVMLQQQPPIIIQQPLMNPGLQQNVVYQSPGSQQVIHIQGNSFQSNNSGQCWVQNQFIPSQNGQQQFVQVSNNLNNNTAVQYQIVNPQRNYIEQSSLNVATNSNPPIFIQPQPLSNAIVISPNNQRTVYINQPNGLTSQIQDHSNIQQQPNIITVNSNKNNMNNIKSNQMIIQVNNNNAPQPVQQSMLQNKISNIVYSMQTQTVTNPMVISNANITMPANNYASQKLRMVEIRPSNENSPANAPEKDVNTKVAIPRLNKTTSNQVNKTFKCKKVGGAVRNNPPEKPRLNVIAPVSDEPNVGSKANLKVNLFNEEKTDQDDVHSGGFKLNVESQLNGSINNDDVKCTLESPSKNVSPTNNNQGSSPHINSSSNNNKTSLNNKNAPFILFNNLSAAPQKQSMENEAKRLEAMKSYRQIRPKPTTATTPTTPPAATTINKQLNENSELVKEDNDNSKNGENLNDKIPAKRKKLAIVENDLAIAQMLSNEDDSDSEGDFEDCGRSIQRARKGRKTMSTDKSYKCKNSVSQGSLRHYPRTRSSTKMNKH</sequence>
<feature type="region of interest" description="Disordered" evidence="1">
    <location>
        <begin position="614"/>
        <end position="633"/>
    </location>
</feature>
<feature type="compositionally biased region" description="Acidic residues" evidence="1">
    <location>
        <begin position="686"/>
        <end position="697"/>
    </location>
</feature>
<dbReference type="HOGENOM" id="CLU_373104_0_0_1"/>
<dbReference type="RefSeq" id="XP_009030883.1">
    <property type="nucleotide sequence ID" value="XM_009032635.1"/>
</dbReference>
<feature type="compositionally biased region" description="Low complexity" evidence="1">
    <location>
        <begin position="561"/>
        <end position="582"/>
    </location>
</feature>
<evidence type="ECO:0000313" key="4">
    <source>
        <dbReference type="Proteomes" id="UP000015101"/>
    </source>
</evidence>
<feature type="compositionally biased region" description="Polar residues" evidence="1">
    <location>
        <begin position="736"/>
        <end position="745"/>
    </location>
</feature>
<dbReference type="KEGG" id="hro:HELRODRAFT_182366"/>
<gene>
    <name evidence="3" type="primary">20208488</name>
    <name evidence="2" type="ORF">HELRODRAFT_182366</name>
</gene>
<evidence type="ECO:0000256" key="1">
    <source>
        <dbReference type="SAM" id="MobiDB-lite"/>
    </source>
</evidence>
<feature type="region of interest" description="Disordered" evidence="1">
    <location>
        <begin position="476"/>
        <end position="497"/>
    </location>
</feature>